<feature type="transmembrane region" description="Helical" evidence="9">
    <location>
        <begin position="45"/>
        <end position="63"/>
    </location>
</feature>
<feature type="transmembrane region" description="Helical" evidence="9">
    <location>
        <begin position="84"/>
        <end position="104"/>
    </location>
</feature>
<dbReference type="OrthoDB" id="9815614at2"/>
<keyword evidence="12" id="KW-1185">Reference proteome</keyword>
<dbReference type="PANTHER" id="PTHR35011:SF2">
    <property type="entry name" value="2,3-DIKETO-L-GULONATE TRAP TRANSPORTER SMALL PERMEASE PROTEIN YIAM"/>
    <property type="match status" value="1"/>
</dbReference>
<feature type="domain" description="Tripartite ATP-independent periplasmic transporters DctQ component" evidence="10">
    <location>
        <begin position="22"/>
        <end position="150"/>
    </location>
</feature>
<keyword evidence="5 9" id="KW-0812">Transmembrane</keyword>
<evidence type="ECO:0000256" key="4">
    <source>
        <dbReference type="ARBA" id="ARBA00022519"/>
    </source>
</evidence>
<reference evidence="11 12" key="1">
    <citation type="submission" date="2016-10" db="EMBL/GenBank/DDBJ databases">
        <authorList>
            <person name="de Groot N.N."/>
        </authorList>
    </citation>
    <scope>NUCLEOTIDE SEQUENCE [LARGE SCALE GENOMIC DNA]</scope>
    <source>
        <strain evidence="11 12">CGMCC 1.3702</strain>
    </source>
</reference>
<evidence type="ECO:0000313" key="11">
    <source>
        <dbReference type="EMBL" id="SFA84542.1"/>
    </source>
</evidence>
<accession>A0A1I0W764</accession>
<gene>
    <name evidence="11" type="ORF">SAMN04488072_102279</name>
</gene>
<proteinExistence type="inferred from homology"/>
<dbReference type="Proteomes" id="UP000198642">
    <property type="component" value="Unassembled WGS sequence"/>
</dbReference>
<dbReference type="InterPro" id="IPR007387">
    <property type="entry name" value="TRAP_DctQ"/>
</dbReference>
<evidence type="ECO:0000256" key="1">
    <source>
        <dbReference type="ARBA" id="ARBA00004429"/>
    </source>
</evidence>
<dbReference type="STRING" id="237679.SAMN04488072_102279"/>
<evidence type="ECO:0000256" key="6">
    <source>
        <dbReference type="ARBA" id="ARBA00022989"/>
    </source>
</evidence>
<dbReference type="GO" id="GO:0022857">
    <property type="term" value="F:transmembrane transporter activity"/>
    <property type="evidence" value="ECO:0007669"/>
    <property type="project" value="TreeGrafter"/>
</dbReference>
<dbReference type="RefSeq" id="WP_090233977.1">
    <property type="nucleotide sequence ID" value="NZ_FOJW01000002.1"/>
</dbReference>
<comment type="subcellular location">
    <subcellularLocation>
        <location evidence="1">Cell inner membrane</location>
        <topology evidence="1">Multi-pass membrane protein</topology>
    </subcellularLocation>
</comment>
<comment type="similarity">
    <text evidence="8">Belongs to the TRAP transporter small permease family.</text>
</comment>
<evidence type="ECO:0000313" key="12">
    <source>
        <dbReference type="Proteomes" id="UP000198642"/>
    </source>
</evidence>
<keyword evidence="7 9" id="KW-0472">Membrane</keyword>
<keyword evidence="4" id="KW-0997">Cell inner membrane</keyword>
<evidence type="ECO:0000256" key="8">
    <source>
        <dbReference type="ARBA" id="ARBA00038436"/>
    </source>
</evidence>
<dbReference type="Pfam" id="PF04290">
    <property type="entry name" value="DctQ"/>
    <property type="match status" value="1"/>
</dbReference>
<evidence type="ECO:0000256" key="7">
    <source>
        <dbReference type="ARBA" id="ARBA00023136"/>
    </source>
</evidence>
<feature type="transmembrane region" description="Helical" evidence="9">
    <location>
        <begin position="12"/>
        <end position="33"/>
    </location>
</feature>
<dbReference type="InterPro" id="IPR055348">
    <property type="entry name" value="DctQ"/>
</dbReference>
<keyword evidence="3" id="KW-1003">Cell membrane</keyword>
<keyword evidence="6 9" id="KW-1133">Transmembrane helix</keyword>
<organism evidence="11 12">
    <name type="scientific">Lentibacillus halodurans</name>
    <dbReference type="NCBI Taxonomy" id="237679"/>
    <lineage>
        <taxon>Bacteria</taxon>
        <taxon>Bacillati</taxon>
        <taxon>Bacillota</taxon>
        <taxon>Bacilli</taxon>
        <taxon>Bacillales</taxon>
        <taxon>Bacillaceae</taxon>
        <taxon>Lentibacillus</taxon>
    </lineage>
</organism>
<evidence type="ECO:0000256" key="9">
    <source>
        <dbReference type="SAM" id="Phobius"/>
    </source>
</evidence>
<sequence length="161" mass="18468">MKALKILSGILKILTVLTFSALMIVVLIQIIGRFTPFSFVWTEELTRYLFIYSVAFGAPVAMEKREYITVDLLIGFLPEKVRKYYNAFIYFVLGVFGAMLITHAYDFALLGEGQTSATLEIEMFYVHLSMVITLIFVSLYSFLNIYHMLRDSINESEEGVE</sequence>
<protein>
    <submittedName>
        <fullName evidence="11">TRAP-type C4-dicarboxylate transport system, small permease component</fullName>
    </submittedName>
</protein>
<dbReference type="GO" id="GO:0005886">
    <property type="term" value="C:plasma membrane"/>
    <property type="evidence" value="ECO:0007669"/>
    <property type="project" value="UniProtKB-SubCell"/>
</dbReference>
<evidence type="ECO:0000256" key="3">
    <source>
        <dbReference type="ARBA" id="ARBA00022475"/>
    </source>
</evidence>
<dbReference type="GO" id="GO:0015740">
    <property type="term" value="P:C4-dicarboxylate transport"/>
    <property type="evidence" value="ECO:0007669"/>
    <property type="project" value="TreeGrafter"/>
</dbReference>
<evidence type="ECO:0000256" key="5">
    <source>
        <dbReference type="ARBA" id="ARBA00022692"/>
    </source>
</evidence>
<evidence type="ECO:0000256" key="2">
    <source>
        <dbReference type="ARBA" id="ARBA00022448"/>
    </source>
</evidence>
<feature type="transmembrane region" description="Helical" evidence="9">
    <location>
        <begin position="124"/>
        <end position="143"/>
    </location>
</feature>
<dbReference type="EMBL" id="FOJW01000002">
    <property type="protein sequence ID" value="SFA84542.1"/>
    <property type="molecule type" value="Genomic_DNA"/>
</dbReference>
<evidence type="ECO:0000259" key="10">
    <source>
        <dbReference type="Pfam" id="PF04290"/>
    </source>
</evidence>
<dbReference type="PANTHER" id="PTHR35011">
    <property type="entry name" value="2,3-DIKETO-L-GULONATE TRAP TRANSPORTER SMALL PERMEASE PROTEIN YIAM"/>
    <property type="match status" value="1"/>
</dbReference>
<name>A0A1I0W764_9BACI</name>
<keyword evidence="2" id="KW-0813">Transport</keyword>
<dbReference type="AlphaFoldDB" id="A0A1I0W764"/>